<dbReference type="Proteomes" id="UP000199503">
    <property type="component" value="Unassembled WGS sequence"/>
</dbReference>
<dbReference type="InterPro" id="IPR046268">
    <property type="entry name" value="DUF6301"/>
</dbReference>
<evidence type="ECO:0000313" key="2">
    <source>
        <dbReference type="Proteomes" id="UP000199503"/>
    </source>
</evidence>
<accession>A0A1H9V881</accession>
<organism evidence="1 2">
    <name type="scientific">Lentzea albida</name>
    <dbReference type="NCBI Taxonomy" id="65499"/>
    <lineage>
        <taxon>Bacteria</taxon>
        <taxon>Bacillati</taxon>
        <taxon>Actinomycetota</taxon>
        <taxon>Actinomycetes</taxon>
        <taxon>Pseudonocardiales</taxon>
        <taxon>Pseudonocardiaceae</taxon>
        <taxon>Lentzea</taxon>
    </lineage>
</organism>
<reference evidence="2" key="1">
    <citation type="submission" date="2016-10" db="EMBL/GenBank/DDBJ databases">
        <authorList>
            <person name="Varghese N."/>
            <person name="Submissions S."/>
        </authorList>
    </citation>
    <scope>NUCLEOTIDE SEQUENCE [LARGE SCALE GENOMIC DNA]</scope>
    <source>
        <strain evidence="2">DSM 44437</strain>
    </source>
</reference>
<keyword evidence="2" id="KW-1185">Reference proteome</keyword>
<sequence>MAPAEACDLMDFWEIAPWPLTRDQVQQLAVEWLGWTIEVENGVSYLMNRESGFTSPDVMTIGAKGELSYLKFAVADTIREVTPASRRFLGDAFTLVVREGEGRWGTPVMRDFETTTSAKWATGSGGAISFSLSRKGFSGMFATPQGVELDRKAQQW</sequence>
<name>A0A1H9V881_9PSEU</name>
<dbReference type="STRING" id="65499.SAMN04488000_117107"/>
<dbReference type="Pfam" id="PF19818">
    <property type="entry name" value="DUF6301"/>
    <property type="match status" value="1"/>
</dbReference>
<evidence type="ECO:0000313" key="1">
    <source>
        <dbReference type="EMBL" id="SES17759.1"/>
    </source>
</evidence>
<dbReference type="EMBL" id="FOFV01000017">
    <property type="protein sequence ID" value="SES17759.1"/>
    <property type="molecule type" value="Genomic_DNA"/>
</dbReference>
<dbReference type="AlphaFoldDB" id="A0A1H9V881"/>
<proteinExistence type="predicted"/>
<gene>
    <name evidence="1" type="ORF">SAMN04488000_117107</name>
</gene>
<protein>
    <submittedName>
        <fullName evidence="1">Uncharacterized protein</fullName>
    </submittedName>
</protein>